<dbReference type="Proteomes" id="UP000078003">
    <property type="component" value="Unassembled WGS sequence"/>
</dbReference>
<reference evidence="2" key="1">
    <citation type="submission" date="2016-05" db="EMBL/GenBank/DDBJ databases">
        <title>Draft genome of Corynebacterium afermentans subsp. afermentans LCDC 88199T.</title>
        <authorList>
            <person name="Bernier A.-M."/>
            <person name="Bernard K."/>
        </authorList>
    </citation>
    <scope>NUCLEOTIDE SEQUENCE [LARGE SCALE GENOMIC DNA]</scope>
    <source>
        <strain evidence="2">NML01-0328</strain>
    </source>
</reference>
<dbReference type="Pfam" id="PF04260">
    <property type="entry name" value="DUF436"/>
    <property type="match status" value="1"/>
</dbReference>
<dbReference type="NCBIfam" id="TIGR01440">
    <property type="entry name" value="TIGR01440 family protein"/>
    <property type="match status" value="1"/>
</dbReference>
<comment type="caution">
    <text evidence="1">The sequence shown here is derived from an EMBL/GenBank/DDBJ whole genome shotgun (WGS) entry which is preliminary data.</text>
</comment>
<dbReference type="SUPFAM" id="SSF110710">
    <property type="entry name" value="TTHA0583/YokD-like"/>
    <property type="match status" value="1"/>
</dbReference>
<dbReference type="EMBL" id="LXSF01000003">
    <property type="protein sequence ID" value="OAM17053.1"/>
    <property type="molecule type" value="Genomic_DNA"/>
</dbReference>
<evidence type="ECO:0000313" key="1">
    <source>
        <dbReference type="EMBL" id="OAM17053.1"/>
    </source>
</evidence>
<accession>A0A1A9RGI9</accession>
<evidence type="ECO:0000313" key="2">
    <source>
        <dbReference type="Proteomes" id="UP000078003"/>
    </source>
</evidence>
<organism evidence="1 2">
    <name type="scientific">Eikenella corrodens</name>
    <dbReference type="NCBI Taxonomy" id="539"/>
    <lineage>
        <taxon>Bacteria</taxon>
        <taxon>Pseudomonadati</taxon>
        <taxon>Pseudomonadota</taxon>
        <taxon>Betaproteobacteria</taxon>
        <taxon>Neisseriales</taxon>
        <taxon>Neisseriaceae</taxon>
        <taxon>Eikenella</taxon>
    </lineage>
</organism>
<protein>
    <submittedName>
        <fullName evidence="1">TIGR01440 family protein</fullName>
    </submittedName>
</protein>
<sequence length="187" mass="20368">MDLTQLAEQIRALALDILHQSAIGEGQIFVLGLSTSEVIGGRIGKNSNQEVGEVIVKTLLDILNERKIYLAVQGCEHINRALAVERELAEKYGLEIVNVLPGLHAGGSAQLAAFKYMRDPVEVEFITAHAGLDIGDTSIGMHIKHVQIPLRPQQRELGAAHVCALASRPRLIGGERAGHYKDSIRRV</sequence>
<dbReference type="InterPro" id="IPR006340">
    <property type="entry name" value="DUF436"/>
</dbReference>
<proteinExistence type="inferred from homology"/>
<dbReference type="PIRSF" id="PIRSF007510">
    <property type="entry name" value="UCP007510"/>
    <property type="match status" value="1"/>
</dbReference>
<dbReference type="InterPro" id="IPR028345">
    <property type="entry name" value="Antibiotic_NAT-like"/>
</dbReference>
<dbReference type="HAMAP" id="MF_00800">
    <property type="entry name" value="UPF0340"/>
    <property type="match status" value="1"/>
</dbReference>
<dbReference type="RefSeq" id="WP_064104320.1">
    <property type="nucleotide sequence ID" value="NZ_LXSF01000003.1"/>
</dbReference>
<gene>
    <name evidence="1" type="ORF">A7P85_04645</name>
</gene>
<dbReference type="AlphaFoldDB" id="A0A1A9RGI9"/>
<name>A0A1A9RGI9_EIKCO</name>
<dbReference type="Gene3D" id="3.40.50.10360">
    <property type="entry name" value="Hypothetical protein TT1679"/>
    <property type="match status" value="1"/>
</dbReference>